<dbReference type="InterPro" id="IPR052036">
    <property type="entry name" value="Hydrolase/PRTase-associated"/>
</dbReference>
<name>A0A543B1P3_9ACTN</name>
<dbReference type="AlphaFoldDB" id="A0A543B1P3"/>
<dbReference type="InParanoid" id="A0A543B1P3"/>
<protein>
    <submittedName>
        <fullName evidence="1">Erythromycin esterase-like protein</fullName>
    </submittedName>
</protein>
<dbReference type="Gene3D" id="3.30.1870.10">
    <property type="entry name" value="EreA-like, domain 2"/>
    <property type="match status" value="1"/>
</dbReference>
<dbReference type="PANTHER" id="PTHR31299">
    <property type="entry name" value="ESTERASE, PUTATIVE (AFU_ORTHOLOGUE AFUA_1G05850)-RELATED"/>
    <property type="match status" value="1"/>
</dbReference>
<dbReference type="PANTHER" id="PTHR31299:SF0">
    <property type="entry name" value="ESTERASE, PUTATIVE (AFU_ORTHOLOGUE AFUA_1G05850)-RELATED"/>
    <property type="match status" value="1"/>
</dbReference>
<dbReference type="InterPro" id="IPR007815">
    <property type="entry name" value="Emycin_Estase"/>
</dbReference>
<sequence length="358" mass="38756">MEYRATPSAISDLAAVPLERAFDDLLGRRPRRPLIALGEPTHGVAEFLRLRNDLVAHLVTRHDCRTITVESDCLAATLVDDYVTGGDQGFEAVMVAGFSHGFGHAAGNRELVSWLRDHNAAQPADRQVRFHGFDGPMELYSMPTPRTAITPVSTYLRDNGVQPPVSVEEVDRLLGDDADWTDAAALSDPTRSIGDSHRVRALRLAVDDLVTTLESRSPALLAASSETALHRARMRLRTAQWVLRYHVAAADHGPHRIAAMLGLRDALMAANLLDSAANAPGPALAFGHNSHLRRRESTWFFAGAQQRWWSGGAIAATTLGDRYLHIATDLAGGDFPPDTLHGLLGPVVTGGALFDAAH</sequence>
<reference evidence="1 2" key="1">
    <citation type="submission" date="2019-06" db="EMBL/GenBank/DDBJ databases">
        <title>Sequencing the genomes of 1000 actinobacteria strains.</title>
        <authorList>
            <person name="Klenk H.-P."/>
        </authorList>
    </citation>
    <scope>NUCLEOTIDE SEQUENCE [LARGE SCALE GENOMIC DNA]</scope>
    <source>
        <strain evidence="1 2">DSM 45928</strain>
    </source>
</reference>
<dbReference type="Pfam" id="PF05139">
    <property type="entry name" value="Erythro_esteras"/>
    <property type="match status" value="1"/>
</dbReference>
<organism evidence="1 2">
    <name type="scientific">Stackebrandtia endophytica</name>
    <dbReference type="NCBI Taxonomy" id="1496996"/>
    <lineage>
        <taxon>Bacteria</taxon>
        <taxon>Bacillati</taxon>
        <taxon>Actinomycetota</taxon>
        <taxon>Actinomycetes</taxon>
        <taxon>Glycomycetales</taxon>
        <taxon>Glycomycetaceae</taxon>
        <taxon>Stackebrandtia</taxon>
    </lineage>
</organism>
<proteinExistence type="predicted"/>
<evidence type="ECO:0000313" key="1">
    <source>
        <dbReference type="EMBL" id="TQL78752.1"/>
    </source>
</evidence>
<dbReference type="GO" id="GO:0046677">
    <property type="term" value="P:response to antibiotic"/>
    <property type="evidence" value="ECO:0007669"/>
    <property type="project" value="InterPro"/>
</dbReference>
<evidence type="ECO:0000313" key="2">
    <source>
        <dbReference type="Proteomes" id="UP000317043"/>
    </source>
</evidence>
<dbReference type="Proteomes" id="UP000317043">
    <property type="component" value="Unassembled WGS sequence"/>
</dbReference>
<comment type="caution">
    <text evidence="1">The sequence shown here is derived from an EMBL/GenBank/DDBJ whole genome shotgun (WGS) entry which is preliminary data.</text>
</comment>
<dbReference type="OrthoDB" id="4329964at2"/>
<dbReference type="RefSeq" id="WP_142043540.1">
    <property type="nucleotide sequence ID" value="NZ_JBHTGS010000003.1"/>
</dbReference>
<gene>
    <name evidence="1" type="ORF">FB566_4345</name>
</gene>
<accession>A0A543B1P3</accession>
<keyword evidence="2" id="KW-1185">Reference proteome</keyword>
<dbReference type="SUPFAM" id="SSF159501">
    <property type="entry name" value="EreA/ChaN-like"/>
    <property type="match status" value="1"/>
</dbReference>
<dbReference type="CDD" id="cd14728">
    <property type="entry name" value="Ere-like"/>
    <property type="match status" value="1"/>
</dbReference>
<dbReference type="EMBL" id="VFOW01000001">
    <property type="protein sequence ID" value="TQL78752.1"/>
    <property type="molecule type" value="Genomic_DNA"/>
</dbReference>